<reference evidence="4" key="1">
    <citation type="submission" date="2023-07" db="EMBL/GenBank/DDBJ databases">
        <title>30 novel species of actinomycetes from the DSMZ collection.</title>
        <authorList>
            <person name="Nouioui I."/>
        </authorList>
    </citation>
    <scope>NUCLEOTIDE SEQUENCE [LARGE SCALE GENOMIC DNA]</scope>
    <source>
        <strain evidence="4">DSM 42041</strain>
    </source>
</reference>
<evidence type="ECO:0000256" key="1">
    <source>
        <dbReference type="SAM" id="MobiDB-lite"/>
    </source>
</evidence>
<feature type="region of interest" description="Disordered" evidence="1">
    <location>
        <begin position="103"/>
        <end position="144"/>
    </location>
</feature>
<feature type="domain" description="Putative T7SS secretion signal" evidence="2">
    <location>
        <begin position="13"/>
        <end position="179"/>
    </location>
</feature>
<dbReference type="EMBL" id="JAVREQ010000005">
    <property type="protein sequence ID" value="MDT0378835.1"/>
    <property type="molecule type" value="Genomic_DNA"/>
</dbReference>
<evidence type="ECO:0000313" key="4">
    <source>
        <dbReference type="Proteomes" id="UP001183414"/>
    </source>
</evidence>
<comment type="caution">
    <text evidence="3">The sequence shown here is derived from an EMBL/GenBank/DDBJ whole genome shotgun (WGS) entry which is preliminary data.</text>
</comment>
<dbReference type="Pfam" id="PF21725">
    <property type="entry name" value="T7SS_signal"/>
    <property type="match status" value="1"/>
</dbReference>
<dbReference type="Proteomes" id="UP001183414">
    <property type="component" value="Unassembled WGS sequence"/>
</dbReference>
<evidence type="ECO:0000313" key="3">
    <source>
        <dbReference type="EMBL" id="MDT0378835.1"/>
    </source>
</evidence>
<organism evidence="3 4">
    <name type="scientific">Streptomyces hazeniae</name>
    <dbReference type="NCBI Taxonomy" id="3075538"/>
    <lineage>
        <taxon>Bacteria</taxon>
        <taxon>Bacillati</taxon>
        <taxon>Actinomycetota</taxon>
        <taxon>Actinomycetes</taxon>
        <taxon>Kitasatosporales</taxon>
        <taxon>Streptomycetaceae</taxon>
        <taxon>Streptomyces</taxon>
    </lineage>
</organism>
<protein>
    <recommendedName>
        <fullName evidence="2">Putative T7SS secretion signal domain-containing protein</fullName>
    </recommendedName>
</protein>
<gene>
    <name evidence="3" type="ORF">RM572_08610</name>
</gene>
<evidence type="ECO:0000259" key="2">
    <source>
        <dbReference type="Pfam" id="PF21725"/>
    </source>
</evidence>
<keyword evidence="4" id="KW-1185">Reference proteome</keyword>
<dbReference type="InterPro" id="IPR049082">
    <property type="entry name" value="T7SS_signal"/>
</dbReference>
<sequence length="427" mass="44349">MTNPYPNLGWNPVPGVPSEVHSLKTKVDRAAKALRSSHQQIERLLGESSHWEGDAASAFRDALDGELPEYMKKAAESVEKASVQLARWDGDLTANRDLAKKYDDEAKDKKSAASTAQGDYDDVKKDPDLDLGGKTYPSQAEADAATSRLRAAEGRLREAAGKVEAANKAFDDVIKKAKDLEDEHKREADKIAEALDVADDGLAPEEPGWFERTLNAIGDGLKAVGQFLLDHAGTIGAIAGLLALFPTPLAPLFAGIAVVASAASMAKNLASEDFRDSLMGKHGGMAAFSAWASMAGDSMGMIPGVGALSRAGGEVGMLAGAAREGGEAMSMGARATAFGRESVEAFNFKALDVATDPNTGLLQYGINGANVLANSASSLETAGVLPDSGAGHNAAEYTKAGAAAYGVPGGISDLQYGLGELVTGIRL</sequence>
<dbReference type="RefSeq" id="WP_037790084.1">
    <property type="nucleotide sequence ID" value="NZ_JAVREQ010000005.1"/>
</dbReference>
<accession>A0ABU2NPY4</accession>
<name>A0ABU2NPY4_9ACTN</name>
<proteinExistence type="predicted"/>